<keyword evidence="6" id="KW-1185">Reference proteome</keyword>
<dbReference type="InterPro" id="IPR056546">
    <property type="entry name" value="MreB_MamK-like"/>
</dbReference>
<dbReference type="Pfam" id="PF06723">
    <property type="entry name" value="MreB_Mbl"/>
    <property type="match status" value="1"/>
</dbReference>
<keyword evidence="3" id="KW-0547">Nucleotide-binding</keyword>
<reference evidence="5 6" key="1">
    <citation type="journal article" date="2015" name="Stand. Genomic Sci.">
        <title>Genomic Encyclopedia of Bacterial and Archaeal Type Strains, Phase III: the genomes of soil and plant-associated and newly described type strains.</title>
        <authorList>
            <person name="Whitman W.B."/>
            <person name="Woyke T."/>
            <person name="Klenk H.P."/>
            <person name="Zhou Y."/>
            <person name="Lilburn T.G."/>
            <person name="Beck B.J."/>
            <person name="De Vos P."/>
            <person name="Vandamme P."/>
            <person name="Eisen J.A."/>
            <person name="Garrity G."/>
            <person name="Hugenholtz P."/>
            <person name="Kyrpides N.C."/>
        </authorList>
    </citation>
    <scope>NUCLEOTIDE SEQUENCE [LARGE SCALE GENOMIC DNA]</scope>
    <source>
        <strain evidence="5 6">VKM Ac-2538</strain>
    </source>
</reference>
<sequence>MRASRRPAPLRRRGIWSAGQRSPGIAIDLGSARTRAWIPDHGLVIDVPTITSRGGQGVCFPVRRGHVVDLAGAVRLLDHLLGRRAGLGNCSIVVLTTPVLCLDEHRVATLAALEVLDARTVLTVDSVKAAALGAGADLKQPLLVVDIGAQLTEIGLLVDGAVTQPHRLDVGTSDLGAATTVADLVRWIATVVIDLLRSDLGPQVVDALERGPMLTGGGALRPEITYRLAKRLCAPVRSAPAPHLVAVRGAGLALTAADRHPSFAGEVTTGHTTLPNAGS</sequence>
<dbReference type="SUPFAM" id="SSF53067">
    <property type="entry name" value="Actin-like ATPase domain"/>
    <property type="match status" value="1"/>
</dbReference>
<dbReference type="Proteomes" id="UP000295818">
    <property type="component" value="Unassembled WGS sequence"/>
</dbReference>
<name>A0ABY2BA03_9ACTN</name>
<keyword evidence="2" id="KW-0963">Cytoplasm</keyword>
<dbReference type="Gene3D" id="3.30.420.40">
    <property type="match status" value="1"/>
</dbReference>
<dbReference type="PANTHER" id="PTHR42749:SF1">
    <property type="entry name" value="CELL SHAPE-DETERMINING PROTEIN MREB"/>
    <property type="match status" value="1"/>
</dbReference>
<evidence type="ECO:0000313" key="5">
    <source>
        <dbReference type="EMBL" id="TCO13207.1"/>
    </source>
</evidence>
<evidence type="ECO:0000313" key="6">
    <source>
        <dbReference type="Proteomes" id="UP000295818"/>
    </source>
</evidence>
<proteinExistence type="predicted"/>
<organism evidence="5 6">
    <name type="scientific">Kribbella orskensis</name>
    <dbReference type="NCBI Taxonomy" id="2512216"/>
    <lineage>
        <taxon>Bacteria</taxon>
        <taxon>Bacillati</taxon>
        <taxon>Actinomycetota</taxon>
        <taxon>Actinomycetes</taxon>
        <taxon>Propionibacteriales</taxon>
        <taxon>Kribbellaceae</taxon>
        <taxon>Kribbella</taxon>
    </lineage>
</organism>
<evidence type="ECO:0000256" key="3">
    <source>
        <dbReference type="ARBA" id="ARBA00022741"/>
    </source>
</evidence>
<accession>A0ABY2BA03</accession>
<keyword evidence="4" id="KW-0067">ATP-binding</keyword>
<dbReference type="EMBL" id="SLWM01000023">
    <property type="protein sequence ID" value="TCO13207.1"/>
    <property type="molecule type" value="Genomic_DNA"/>
</dbReference>
<comment type="subcellular location">
    <subcellularLocation>
        <location evidence="1">Cytoplasm</location>
    </subcellularLocation>
</comment>
<evidence type="ECO:0000256" key="1">
    <source>
        <dbReference type="ARBA" id="ARBA00004496"/>
    </source>
</evidence>
<dbReference type="InterPro" id="IPR043129">
    <property type="entry name" value="ATPase_NBD"/>
</dbReference>
<gene>
    <name evidence="5" type="ORF">EV644_12339</name>
</gene>
<protein>
    <submittedName>
        <fullName evidence="5">Rod shape-determining protein MreB</fullName>
    </submittedName>
</protein>
<evidence type="ECO:0000256" key="4">
    <source>
        <dbReference type="ARBA" id="ARBA00022840"/>
    </source>
</evidence>
<comment type="caution">
    <text evidence="5">The sequence shown here is derived from an EMBL/GenBank/DDBJ whole genome shotgun (WGS) entry which is preliminary data.</text>
</comment>
<dbReference type="PANTHER" id="PTHR42749">
    <property type="entry name" value="CELL SHAPE-DETERMINING PROTEIN MREB"/>
    <property type="match status" value="1"/>
</dbReference>
<evidence type="ECO:0000256" key="2">
    <source>
        <dbReference type="ARBA" id="ARBA00022490"/>
    </source>
</evidence>